<organism evidence="1">
    <name type="scientific">viral metagenome</name>
    <dbReference type="NCBI Taxonomy" id="1070528"/>
    <lineage>
        <taxon>unclassified sequences</taxon>
        <taxon>metagenomes</taxon>
        <taxon>organismal metagenomes</taxon>
    </lineage>
</organism>
<dbReference type="EMBL" id="MN739212">
    <property type="protein sequence ID" value="QHS93935.1"/>
    <property type="molecule type" value="Genomic_DNA"/>
</dbReference>
<protein>
    <submittedName>
        <fullName evidence="1">Uncharacterized protein</fullName>
    </submittedName>
</protein>
<name>A0A6C0BNF0_9ZZZZ</name>
<accession>A0A6C0BNF0</accession>
<evidence type="ECO:0000313" key="1">
    <source>
        <dbReference type="EMBL" id="QHS93935.1"/>
    </source>
</evidence>
<reference evidence="1" key="1">
    <citation type="journal article" date="2020" name="Nature">
        <title>Giant virus diversity and host interactions through global metagenomics.</title>
        <authorList>
            <person name="Schulz F."/>
            <person name="Roux S."/>
            <person name="Paez-Espino D."/>
            <person name="Jungbluth S."/>
            <person name="Walsh D.A."/>
            <person name="Denef V.J."/>
            <person name="McMahon K.D."/>
            <person name="Konstantinidis K.T."/>
            <person name="Eloe-Fadrosh E.A."/>
            <person name="Kyrpides N.C."/>
            <person name="Woyke T."/>
        </authorList>
    </citation>
    <scope>NUCLEOTIDE SEQUENCE</scope>
    <source>
        <strain evidence="1">GVMAG-M-3300018080-19</strain>
    </source>
</reference>
<sequence>MGSAASVSTTALYVPLPFYFNTNPEPLPGFPVYMFIPDNVQVNVNVTLREPEDLLRCPSP</sequence>
<dbReference type="AlphaFoldDB" id="A0A6C0BNF0"/>
<proteinExistence type="predicted"/>